<accession>A0AAW1KBT9</accession>
<organism evidence="1 2">
    <name type="scientific">Saponaria officinalis</name>
    <name type="common">Common soapwort</name>
    <name type="synonym">Lychnis saponaria</name>
    <dbReference type="NCBI Taxonomy" id="3572"/>
    <lineage>
        <taxon>Eukaryota</taxon>
        <taxon>Viridiplantae</taxon>
        <taxon>Streptophyta</taxon>
        <taxon>Embryophyta</taxon>
        <taxon>Tracheophyta</taxon>
        <taxon>Spermatophyta</taxon>
        <taxon>Magnoliopsida</taxon>
        <taxon>eudicotyledons</taxon>
        <taxon>Gunneridae</taxon>
        <taxon>Pentapetalae</taxon>
        <taxon>Caryophyllales</taxon>
        <taxon>Caryophyllaceae</taxon>
        <taxon>Caryophylleae</taxon>
        <taxon>Saponaria</taxon>
    </lineage>
</organism>
<dbReference type="Proteomes" id="UP001443914">
    <property type="component" value="Unassembled WGS sequence"/>
</dbReference>
<protein>
    <submittedName>
        <fullName evidence="1">Uncharacterized protein</fullName>
    </submittedName>
</protein>
<reference evidence="1" key="1">
    <citation type="submission" date="2024-03" db="EMBL/GenBank/DDBJ databases">
        <title>WGS assembly of Saponaria officinalis var. Norfolk2.</title>
        <authorList>
            <person name="Jenkins J."/>
            <person name="Shu S."/>
            <person name="Grimwood J."/>
            <person name="Barry K."/>
            <person name="Goodstein D."/>
            <person name="Schmutz J."/>
            <person name="Leebens-Mack J."/>
            <person name="Osbourn A."/>
        </authorList>
    </citation>
    <scope>NUCLEOTIDE SEQUENCE [LARGE SCALE GENOMIC DNA]</scope>
    <source>
        <strain evidence="1">JIC</strain>
    </source>
</reference>
<dbReference type="EMBL" id="JBDFQZ010000006">
    <property type="protein sequence ID" value="KAK9715207.1"/>
    <property type="molecule type" value="Genomic_DNA"/>
</dbReference>
<gene>
    <name evidence="1" type="ORF">RND81_06G149800</name>
</gene>
<evidence type="ECO:0000313" key="1">
    <source>
        <dbReference type="EMBL" id="KAK9715207.1"/>
    </source>
</evidence>
<evidence type="ECO:0000313" key="2">
    <source>
        <dbReference type="Proteomes" id="UP001443914"/>
    </source>
</evidence>
<dbReference type="AlphaFoldDB" id="A0AAW1KBT9"/>
<sequence>MSHADALAILVKSGHLTLLGPIPDPPTDKRSPRWDASTYCNYHRGNGHSTEDCFKLKNAIQDLFDVRKVPKLSGLPPSDKVNPLRNHAIFVGSIPIIDCSHLISSSEPEMNGIWFSDEEDE</sequence>
<keyword evidence="2" id="KW-1185">Reference proteome</keyword>
<proteinExistence type="predicted"/>
<comment type="caution">
    <text evidence="1">The sequence shown here is derived from an EMBL/GenBank/DDBJ whole genome shotgun (WGS) entry which is preliminary data.</text>
</comment>
<name>A0AAW1KBT9_SAPOF</name>